<protein>
    <recommendedName>
        <fullName evidence="4">SDR family NAD(P)-dependent oxidoreductase</fullName>
    </recommendedName>
</protein>
<organism evidence="2 3">
    <name type="scientific">Paracoccus siganidrum</name>
    <dbReference type="NCBI Taxonomy" id="1276757"/>
    <lineage>
        <taxon>Bacteria</taxon>
        <taxon>Pseudomonadati</taxon>
        <taxon>Pseudomonadota</taxon>
        <taxon>Alphaproteobacteria</taxon>
        <taxon>Rhodobacterales</taxon>
        <taxon>Paracoccaceae</taxon>
        <taxon>Paracoccus</taxon>
    </lineage>
</organism>
<evidence type="ECO:0000256" key="1">
    <source>
        <dbReference type="SAM" id="MobiDB-lite"/>
    </source>
</evidence>
<comment type="caution">
    <text evidence="2">The sequence shown here is derived from an EMBL/GenBank/DDBJ whole genome shotgun (WGS) entry which is preliminary data.</text>
</comment>
<proteinExistence type="predicted"/>
<keyword evidence="3" id="KW-1185">Reference proteome</keyword>
<name>A0A419AAY1_9RHOB</name>
<evidence type="ECO:0000313" key="3">
    <source>
        <dbReference type="Proteomes" id="UP000283587"/>
    </source>
</evidence>
<dbReference type="SUPFAM" id="SSF51735">
    <property type="entry name" value="NAD(P)-binding Rossmann-fold domains"/>
    <property type="match status" value="1"/>
</dbReference>
<evidence type="ECO:0000313" key="2">
    <source>
        <dbReference type="EMBL" id="RJL20430.1"/>
    </source>
</evidence>
<dbReference type="PROSITE" id="PS51318">
    <property type="entry name" value="TAT"/>
    <property type="match status" value="1"/>
</dbReference>
<dbReference type="Proteomes" id="UP000283587">
    <property type="component" value="Unassembled WGS sequence"/>
</dbReference>
<gene>
    <name evidence="2" type="ORF">D3P05_03200</name>
</gene>
<reference evidence="3" key="1">
    <citation type="submission" date="2018-09" db="EMBL/GenBank/DDBJ databases">
        <title>Paracoccus onubensis nov. sp. a moderate halophilic bacterium isolated from Gruta de las Maravillas (Aracena, Spain).</title>
        <authorList>
            <person name="Jurado V."/>
            <person name="Gutierrez-Patricio S."/>
            <person name="Gonzalez-Pimentel J.L."/>
            <person name="Miller A.Z."/>
            <person name="Laiz L."/>
            <person name="Saiz-Jimenez C."/>
        </authorList>
    </citation>
    <scope>NUCLEOTIDE SEQUENCE [LARGE SCALE GENOMIC DNA]</scope>
    <source>
        <strain evidence="3">DSM 26381</strain>
    </source>
</reference>
<dbReference type="Gene3D" id="3.40.50.720">
    <property type="entry name" value="NAD(P)-binding Rossmann-like Domain"/>
    <property type="match status" value="1"/>
</dbReference>
<sequence length="174" mass="17936">MVPPSQGSQTNGTLRLMRRMAGRVLETRRGIMAQGISGSTSRRQVLVAGAALAATAAASPALAQATAADGPRVAIIAGTSSGFGRLMAESFARRGITVIKTMRDAGGRNSGPAEELRGLPPDPSLDSREIVEAAPNLVATPPGSRPARVVVGPYRDGIERLNSLHVTVQAEMAG</sequence>
<dbReference type="EMBL" id="QZEW01000010">
    <property type="protein sequence ID" value="RJL20430.1"/>
    <property type="molecule type" value="Genomic_DNA"/>
</dbReference>
<dbReference type="InterPro" id="IPR036291">
    <property type="entry name" value="NAD(P)-bd_dom_sf"/>
</dbReference>
<dbReference type="InterPro" id="IPR006311">
    <property type="entry name" value="TAT_signal"/>
</dbReference>
<evidence type="ECO:0008006" key="4">
    <source>
        <dbReference type="Google" id="ProtNLM"/>
    </source>
</evidence>
<dbReference type="AlphaFoldDB" id="A0A419AAY1"/>
<accession>A0A419AAY1</accession>
<feature type="region of interest" description="Disordered" evidence="1">
    <location>
        <begin position="103"/>
        <end position="124"/>
    </location>
</feature>